<feature type="transmembrane region" description="Helical" evidence="1">
    <location>
        <begin position="20"/>
        <end position="38"/>
    </location>
</feature>
<dbReference type="EMBL" id="JARKIE010000123">
    <property type="protein sequence ID" value="KAJ7680127.1"/>
    <property type="molecule type" value="Genomic_DNA"/>
</dbReference>
<keyword evidence="1" id="KW-0812">Transmembrane</keyword>
<dbReference type="Proteomes" id="UP001221757">
    <property type="component" value="Unassembled WGS sequence"/>
</dbReference>
<evidence type="ECO:0000313" key="3">
    <source>
        <dbReference type="Proteomes" id="UP001221757"/>
    </source>
</evidence>
<keyword evidence="1" id="KW-1133">Transmembrane helix</keyword>
<proteinExistence type="predicted"/>
<protein>
    <submittedName>
        <fullName evidence="2">Uncharacterized protein</fullName>
    </submittedName>
</protein>
<accession>A0AAD7D5N7</accession>
<dbReference type="AlphaFoldDB" id="A0AAD7D5N7"/>
<evidence type="ECO:0000256" key="1">
    <source>
        <dbReference type="SAM" id="Phobius"/>
    </source>
</evidence>
<name>A0AAD7D5N7_MYCRO</name>
<evidence type="ECO:0000313" key="2">
    <source>
        <dbReference type="EMBL" id="KAJ7680127.1"/>
    </source>
</evidence>
<reference evidence="2" key="1">
    <citation type="submission" date="2023-03" db="EMBL/GenBank/DDBJ databases">
        <title>Massive genome expansion in bonnet fungi (Mycena s.s.) driven by repeated elements and novel gene families across ecological guilds.</title>
        <authorList>
            <consortium name="Lawrence Berkeley National Laboratory"/>
            <person name="Harder C.B."/>
            <person name="Miyauchi S."/>
            <person name="Viragh M."/>
            <person name="Kuo A."/>
            <person name="Thoen E."/>
            <person name="Andreopoulos B."/>
            <person name="Lu D."/>
            <person name="Skrede I."/>
            <person name="Drula E."/>
            <person name="Henrissat B."/>
            <person name="Morin E."/>
            <person name="Kohler A."/>
            <person name="Barry K."/>
            <person name="LaButti K."/>
            <person name="Morin E."/>
            <person name="Salamov A."/>
            <person name="Lipzen A."/>
            <person name="Mereny Z."/>
            <person name="Hegedus B."/>
            <person name="Baldrian P."/>
            <person name="Stursova M."/>
            <person name="Weitz H."/>
            <person name="Taylor A."/>
            <person name="Grigoriev I.V."/>
            <person name="Nagy L.G."/>
            <person name="Martin F."/>
            <person name="Kauserud H."/>
        </authorList>
    </citation>
    <scope>NUCLEOTIDE SEQUENCE</scope>
    <source>
        <strain evidence="2">CBHHK067</strain>
    </source>
</reference>
<keyword evidence="3" id="KW-1185">Reference proteome</keyword>
<keyword evidence="1" id="KW-0472">Membrane</keyword>
<gene>
    <name evidence="2" type="ORF">B0H17DRAFT_1206113</name>
</gene>
<sequence>METPSFSFFEALVQGLNFSGFGGIALGSAGVLIAADGYRRARDALLRLGLSPTDTCLAALANEDLYAKNTRDSPKMGESGDVDPWFWTVGRPANLTVRQEADWSVEMDRVKWFRDRANRDRAVEQKETVEAEFGRTIKSFTQSATAWKTLESMSEKNSGRAAYAHLKDLMYTELARQCAELHAKAPGLSDQDRLDEEASELLEMKRKGLLNTTLSESWKDYLPVI</sequence>
<organism evidence="2 3">
    <name type="scientific">Mycena rosella</name>
    <name type="common">Pink bonnet</name>
    <name type="synonym">Agaricus rosellus</name>
    <dbReference type="NCBI Taxonomy" id="1033263"/>
    <lineage>
        <taxon>Eukaryota</taxon>
        <taxon>Fungi</taxon>
        <taxon>Dikarya</taxon>
        <taxon>Basidiomycota</taxon>
        <taxon>Agaricomycotina</taxon>
        <taxon>Agaricomycetes</taxon>
        <taxon>Agaricomycetidae</taxon>
        <taxon>Agaricales</taxon>
        <taxon>Marasmiineae</taxon>
        <taxon>Mycenaceae</taxon>
        <taxon>Mycena</taxon>
    </lineage>
</organism>
<comment type="caution">
    <text evidence="2">The sequence shown here is derived from an EMBL/GenBank/DDBJ whole genome shotgun (WGS) entry which is preliminary data.</text>
</comment>